<keyword evidence="2" id="KW-1185">Reference proteome</keyword>
<feature type="region of interest" description="Disordered" evidence="1">
    <location>
        <begin position="876"/>
        <end position="897"/>
    </location>
</feature>
<evidence type="ECO:0000313" key="3">
    <source>
        <dbReference type="WBParaSite" id="TREG1_14300.1"/>
    </source>
</evidence>
<reference evidence="3" key="2">
    <citation type="submission" date="2023-11" db="UniProtKB">
        <authorList>
            <consortium name="WormBaseParasite"/>
        </authorList>
    </citation>
    <scope>IDENTIFICATION</scope>
</reference>
<dbReference type="PANTHER" id="PTHR46298:SF1">
    <property type="entry name" value="ANDROGLOBIN"/>
    <property type="match status" value="1"/>
</dbReference>
<dbReference type="Proteomes" id="UP000050795">
    <property type="component" value="Unassembled WGS sequence"/>
</dbReference>
<evidence type="ECO:0000256" key="1">
    <source>
        <dbReference type="SAM" id="MobiDB-lite"/>
    </source>
</evidence>
<feature type="compositionally biased region" description="Low complexity" evidence="1">
    <location>
        <begin position="1074"/>
        <end position="1084"/>
    </location>
</feature>
<feature type="compositionally biased region" description="Polar residues" evidence="1">
    <location>
        <begin position="638"/>
        <end position="650"/>
    </location>
</feature>
<feature type="region of interest" description="Disordered" evidence="1">
    <location>
        <begin position="619"/>
        <end position="707"/>
    </location>
</feature>
<organism evidence="2 3">
    <name type="scientific">Trichobilharzia regenti</name>
    <name type="common">Nasal bird schistosome</name>
    <dbReference type="NCBI Taxonomy" id="157069"/>
    <lineage>
        <taxon>Eukaryota</taxon>
        <taxon>Metazoa</taxon>
        <taxon>Spiralia</taxon>
        <taxon>Lophotrochozoa</taxon>
        <taxon>Platyhelminthes</taxon>
        <taxon>Trematoda</taxon>
        <taxon>Digenea</taxon>
        <taxon>Strigeidida</taxon>
        <taxon>Schistosomatoidea</taxon>
        <taxon>Schistosomatidae</taxon>
        <taxon>Trichobilharzia</taxon>
    </lineage>
</organism>
<evidence type="ECO:0008006" key="4">
    <source>
        <dbReference type="Google" id="ProtNLM"/>
    </source>
</evidence>
<dbReference type="PROSITE" id="PS50096">
    <property type="entry name" value="IQ"/>
    <property type="match status" value="1"/>
</dbReference>
<feature type="compositionally biased region" description="Low complexity" evidence="1">
    <location>
        <begin position="755"/>
        <end position="778"/>
    </location>
</feature>
<feature type="compositionally biased region" description="Polar residues" evidence="1">
    <location>
        <begin position="691"/>
        <end position="702"/>
    </location>
</feature>
<feature type="compositionally biased region" description="Gly residues" evidence="1">
    <location>
        <begin position="779"/>
        <end position="791"/>
    </location>
</feature>
<proteinExistence type="predicted"/>
<evidence type="ECO:0000313" key="2">
    <source>
        <dbReference type="Proteomes" id="UP000050795"/>
    </source>
</evidence>
<feature type="region of interest" description="Disordered" evidence="1">
    <location>
        <begin position="1055"/>
        <end position="1090"/>
    </location>
</feature>
<feature type="compositionally biased region" description="Polar residues" evidence="1">
    <location>
        <begin position="880"/>
        <end position="897"/>
    </location>
</feature>
<dbReference type="AlphaFoldDB" id="A0AA85JCX2"/>
<dbReference type="PANTHER" id="PTHR46298">
    <property type="entry name" value="ANDROGLOBIN"/>
    <property type="match status" value="1"/>
</dbReference>
<feature type="region of interest" description="Disordered" evidence="1">
    <location>
        <begin position="210"/>
        <end position="230"/>
    </location>
</feature>
<accession>A0AA85JCX2</accession>
<protein>
    <recommendedName>
        <fullName evidence="4">Androglobin</fullName>
    </recommendedName>
</protein>
<sequence>MSLLLPSNRHCYKLSISAPLGYVFTVLARLRSSSAENSDSPAKGLQSINILFGDSNHILTNGISTCPLMIRYYANQVISSMVSIGTHLEALVSLNESRNHQIIESINNNQMKPDKASTSGSLISSLELDELEYKTLENLENKQRELKELLAIWPNLKLFKPILLSILQSLIGDNGTADMNFAWRILQMDYTTVNPFKVFYGHDTISNPPPATITKQKSKASGSRGEKTVQPVKANTVEETFINRWSKPVDPNILIAVVRIQSLFRGHRIRSATLLNQTRFIVETLSSTNSQSDTENTETKSKFFMRKILLRKIKRLTNGWMNCLNILQQGHNQYEVGNELIQRLILSNSSVVNNCAIQTRLIEDLNLYLSVKEYSGTYFEIPSEYPMHNTGPSNYAEKPTSIFYKDWIHLLFRDCIYLPNSMNNVPMVSEKVKYSIQMKTALPHSYILLINNDNGVTVRPSVDFPYTWLHLPENNMGYSLLGVAGSGPAPNGKWSLQILGPGIMGTERLPKPANASSQSLCSNFHILELEDYYEPNSSGLLFRRRICAINDSLITVQLRLSVPNVYTRLCIKMGNKEVVFDDGYGGACIFAYMLLSDTMSSDGRKSRASNSGRLLEASKTEVIKSSPREVTNPKLTAVKSNTARVSPRKSTTPKKNIKPGSGSSSSTGGSTVGSSGGSSGISSAHNERNSRPVSSEPISAQLQGDKENTLKDEDRYYWIEAFVDVKQWPLSISNWSFLEERRLAKLEECQVNNQSRSASADKSSSGRTVKSATKSAGGKSSGVGQKSGSGRGNSAKIDVNQAHWKIRIICNNSSDVKLINADSRTAEIKALKRAWEEVEPGRSMRGELSRTRYLEEYGLMNRPDLIDDTESVITAKSDDSQIQTAREQPLTDPSSDPSRIYVLTFPQELNRTVSHVKPVELQKFTMKPDEVELNRIDEASKLVGPNTEQWFIASHYLQQVQLLPNNDMDKMIKVKREIFNKLMHNLEMELADHKKKRGLCQQNHIVMLKIAQFLNDEAHFKYYDMCTTYRNNLIKQYKEEKEALLNESADYSAVEPLVSQQKSPKKERIKSSRSSKSGSKSRPSSIKRRS</sequence>
<feature type="compositionally biased region" description="Gly residues" evidence="1">
    <location>
        <begin position="670"/>
        <end position="679"/>
    </location>
</feature>
<feature type="region of interest" description="Disordered" evidence="1">
    <location>
        <begin position="751"/>
        <end position="795"/>
    </location>
</feature>
<name>A0AA85JCX2_TRIRE</name>
<dbReference type="InterPro" id="IPR053033">
    <property type="entry name" value="Androglobin-like"/>
</dbReference>
<reference evidence="2" key="1">
    <citation type="submission" date="2022-06" db="EMBL/GenBank/DDBJ databases">
        <authorList>
            <person name="Berger JAMES D."/>
            <person name="Berger JAMES D."/>
        </authorList>
    </citation>
    <scope>NUCLEOTIDE SEQUENCE [LARGE SCALE GENOMIC DNA]</scope>
</reference>
<feature type="compositionally biased region" description="Low complexity" evidence="1">
    <location>
        <begin position="660"/>
        <end position="669"/>
    </location>
</feature>
<dbReference type="WBParaSite" id="TREG1_14300.1">
    <property type="protein sequence ID" value="TREG1_14300.1"/>
    <property type="gene ID" value="TREG1_14300"/>
</dbReference>